<evidence type="ECO:0000256" key="1">
    <source>
        <dbReference type="ARBA" id="ARBA00022723"/>
    </source>
</evidence>
<reference evidence="5" key="1">
    <citation type="journal article" date="2019" name="Int. J. Syst. Evol. Microbiol.">
        <title>The Global Catalogue of Microorganisms (GCM) 10K type strain sequencing project: providing services to taxonomists for standard genome sequencing and annotation.</title>
        <authorList>
            <consortium name="The Broad Institute Genomics Platform"/>
            <consortium name="The Broad Institute Genome Sequencing Center for Infectious Disease"/>
            <person name="Wu L."/>
            <person name="Ma J."/>
        </authorList>
    </citation>
    <scope>NUCLEOTIDE SEQUENCE [LARGE SCALE GENOMIC DNA]</scope>
    <source>
        <strain evidence="5">JCM 16929</strain>
    </source>
</reference>
<sequence>MDDATLATELVRDAGLLAKRMLAEGLRTDYKTSISDVVSAADHAAEELITARLSVERPTDGLIGEEGARRPGDDRRWVVDPVDGTYNFLNGMPYWCSAVGLSDSDGPLVGAVYYPAVDELWVGGEGLPTSRNGVPVPPLAERALGTVAVCTYAHPAHLSDGARQRCWQAVVARAATVRMMGSASIDLASVAGGRLGLFLQADLNDWDWLPGAALVRAAGGTAVTVHAGGHRWHVAGNTQAVAEASTALIEAG</sequence>
<accession>A0ABP6ZAR2</accession>
<keyword evidence="3" id="KW-0460">Magnesium</keyword>
<dbReference type="Gene3D" id="3.40.190.80">
    <property type="match status" value="1"/>
</dbReference>
<evidence type="ECO:0000256" key="3">
    <source>
        <dbReference type="ARBA" id="ARBA00022842"/>
    </source>
</evidence>
<keyword evidence="5" id="KW-1185">Reference proteome</keyword>
<evidence type="ECO:0000313" key="4">
    <source>
        <dbReference type="EMBL" id="GAA3602902.1"/>
    </source>
</evidence>
<evidence type="ECO:0000256" key="2">
    <source>
        <dbReference type="ARBA" id="ARBA00022801"/>
    </source>
</evidence>
<dbReference type="EMBL" id="BAABAB010000001">
    <property type="protein sequence ID" value="GAA3602902.1"/>
    <property type="molecule type" value="Genomic_DNA"/>
</dbReference>
<organism evidence="4 5">
    <name type="scientific">Microlunatus ginsengisoli</name>
    <dbReference type="NCBI Taxonomy" id="363863"/>
    <lineage>
        <taxon>Bacteria</taxon>
        <taxon>Bacillati</taxon>
        <taxon>Actinomycetota</taxon>
        <taxon>Actinomycetes</taxon>
        <taxon>Propionibacteriales</taxon>
        <taxon>Propionibacteriaceae</taxon>
        <taxon>Microlunatus</taxon>
    </lineage>
</organism>
<evidence type="ECO:0000313" key="5">
    <source>
        <dbReference type="Proteomes" id="UP001501490"/>
    </source>
</evidence>
<proteinExistence type="predicted"/>
<dbReference type="PANTHER" id="PTHR20854">
    <property type="entry name" value="INOSITOL MONOPHOSPHATASE"/>
    <property type="match status" value="1"/>
</dbReference>
<gene>
    <name evidence="4" type="ORF">GCM10022236_00840</name>
</gene>
<dbReference type="RefSeq" id="WP_344801089.1">
    <property type="nucleotide sequence ID" value="NZ_BAABAB010000001.1"/>
</dbReference>
<protein>
    <submittedName>
        <fullName evidence="4">Inositol monophosphatase family protein</fullName>
    </submittedName>
</protein>
<dbReference type="PROSITE" id="PS00629">
    <property type="entry name" value="IMP_1"/>
    <property type="match status" value="1"/>
</dbReference>
<comment type="caution">
    <text evidence="4">The sequence shown here is derived from an EMBL/GenBank/DDBJ whole genome shotgun (WGS) entry which is preliminary data.</text>
</comment>
<dbReference type="CDD" id="cd01637">
    <property type="entry name" value="IMPase_like"/>
    <property type="match status" value="1"/>
</dbReference>
<name>A0ABP6ZAR2_9ACTN</name>
<dbReference type="Proteomes" id="UP001501490">
    <property type="component" value="Unassembled WGS sequence"/>
</dbReference>
<dbReference type="InterPro" id="IPR000760">
    <property type="entry name" value="Inositol_monophosphatase-like"/>
</dbReference>
<dbReference type="PRINTS" id="PR00377">
    <property type="entry name" value="IMPHPHTASES"/>
</dbReference>
<dbReference type="Gene3D" id="3.30.540.10">
    <property type="entry name" value="Fructose-1,6-Bisphosphatase, subunit A, domain 1"/>
    <property type="match status" value="1"/>
</dbReference>
<dbReference type="InterPro" id="IPR020583">
    <property type="entry name" value="Inositol_monoP_metal-BS"/>
</dbReference>
<keyword evidence="1" id="KW-0479">Metal-binding</keyword>
<dbReference type="Pfam" id="PF00459">
    <property type="entry name" value="Inositol_P"/>
    <property type="match status" value="1"/>
</dbReference>
<keyword evidence="2" id="KW-0378">Hydrolase</keyword>
<dbReference type="SUPFAM" id="SSF56655">
    <property type="entry name" value="Carbohydrate phosphatase"/>
    <property type="match status" value="1"/>
</dbReference>
<dbReference type="PANTHER" id="PTHR20854:SF4">
    <property type="entry name" value="INOSITOL-1-MONOPHOSPHATASE-RELATED"/>
    <property type="match status" value="1"/>
</dbReference>